<proteinExistence type="predicted"/>
<dbReference type="Pfam" id="PF05883">
    <property type="entry name" value="Baculo_RING"/>
    <property type="match status" value="1"/>
</dbReference>
<organismHost>
    <name type="scientific">Adoxophyes honmai</name>
    <name type="common">Smaller tea tortrix moth</name>
    <dbReference type="NCBI Taxonomy" id="85585"/>
</organismHost>
<evidence type="ECO:0008006" key="3">
    <source>
        <dbReference type="Google" id="ProtNLM"/>
    </source>
</evidence>
<dbReference type="Gene3D" id="3.30.40.10">
    <property type="entry name" value="Zinc/RING finger domain, C3HC4 (zinc finger)"/>
    <property type="match status" value="1"/>
</dbReference>
<dbReference type="EMBL" id="AP006270">
    <property type="protein sequence ID" value="BAC67298.1"/>
    <property type="molecule type" value="Genomic_DNA"/>
</dbReference>
<protein>
    <recommendedName>
        <fullName evidence="3">Ac53</fullName>
    </recommendedName>
</protein>
<keyword evidence="2" id="KW-1185">Reference proteome</keyword>
<dbReference type="KEGG" id="vg:1485741"/>
<evidence type="ECO:0000313" key="2">
    <source>
        <dbReference type="Proteomes" id="UP000232720"/>
    </source>
</evidence>
<dbReference type="InterPro" id="IPR013083">
    <property type="entry name" value="Znf_RING/FYVE/PHD"/>
</dbReference>
<sequence>MLVIVSLNDKTEYLYRSFKQMWKNSFIECHICYDKINNDGIVAITDNGNINLEKMFHNDCIKRWRQSNSRDPFNRNVKFWFQFPPQTLMDCKNLIEQINKFIGDHDADKKFGQEFERVNNNFVLDIELDFEKMMRYKS</sequence>
<organism evidence="1 2">
    <name type="scientific">Adoxophyes honmai nucleopolyhedrovirus</name>
    <dbReference type="NCBI Taxonomy" id="224399"/>
    <lineage>
        <taxon>Viruses</taxon>
        <taxon>Viruses incertae sedis</taxon>
        <taxon>Naldaviricetes</taxon>
        <taxon>Lefavirales</taxon>
        <taxon>Baculoviridae</taxon>
        <taxon>Alphabaculovirus</taxon>
        <taxon>Alphabaculovirus adhonmai</taxon>
    </lineage>
</organism>
<dbReference type="Proteomes" id="UP000232720">
    <property type="component" value="Genome"/>
</dbReference>
<reference evidence="1 2" key="1">
    <citation type="journal article" date="2003" name="Virology">
        <title>Genome sequence and organization of a nucleopolyhedrovirus isolated from the smaller tea tortrix, Adoxophyes honmai.</title>
        <authorList>
            <person name="Nakai M."/>
            <person name="Goto C."/>
            <person name="Kang W."/>
            <person name="Shikata M."/>
            <person name="Luque T."/>
            <person name="Kunimi Y."/>
        </authorList>
    </citation>
    <scope>NUCLEOTIDE SEQUENCE [LARGE SCALE GENOMIC DNA]</scope>
    <source>
        <strain evidence="1 2">ADN001</strain>
    </source>
</reference>
<dbReference type="OrthoDB" id="12505at10239"/>
<name>Q80LP9_NPVAH</name>
<accession>Q80LP9</accession>
<dbReference type="SUPFAM" id="SSF57850">
    <property type="entry name" value="RING/U-box"/>
    <property type="match status" value="1"/>
</dbReference>
<dbReference type="GeneID" id="1485741"/>
<dbReference type="RefSeq" id="NP_818694.1">
    <property type="nucleotide sequence ID" value="NC_004690.1"/>
</dbReference>
<dbReference type="InterPro" id="IPR008573">
    <property type="entry name" value="Baculovirus_U-box/Ring-like"/>
</dbReference>
<evidence type="ECO:0000313" key="1">
    <source>
        <dbReference type="EMBL" id="BAC67298.1"/>
    </source>
</evidence>